<evidence type="ECO:0000256" key="6">
    <source>
        <dbReference type="ARBA" id="ARBA00023146"/>
    </source>
</evidence>
<evidence type="ECO:0000256" key="3">
    <source>
        <dbReference type="ARBA" id="ARBA00022741"/>
    </source>
</evidence>
<evidence type="ECO:0000313" key="9">
    <source>
        <dbReference type="EMBL" id="GAD56566.1"/>
    </source>
</evidence>
<dbReference type="GO" id="GO:0005524">
    <property type="term" value="F:ATP binding"/>
    <property type="evidence" value="ECO:0007669"/>
    <property type="project" value="UniProtKB-KW"/>
</dbReference>
<organism evidence="9 10">
    <name type="scientific">Limimaricola cinnabarinus LL-001</name>
    <dbReference type="NCBI Taxonomy" id="1337093"/>
    <lineage>
        <taxon>Bacteria</taxon>
        <taxon>Pseudomonadati</taxon>
        <taxon>Pseudomonadota</taxon>
        <taxon>Alphaproteobacteria</taxon>
        <taxon>Rhodobacterales</taxon>
        <taxon>Paracoccaceae</taxon>
        <taxon>Limimaricola</taxon>
    </lineage>
</organism>
<dbReference type="AlphaFoldDB" id="U2YMU9"/>
<dbReference type="EMBL" id="BATB01000040">
    <property type="protein sequence ID" value="GAD56566.1"/>
    <property type="molecule type" value="Genomic_DNA"/>
</dbReference>
<dbReference type="Gene3D" id="3.40.50.620">
    <property type="entry name" value="HUPs"/>
    <property type="match status" value="1"/>
</dbReference>
<feature type="domain" description="Glutamyl/glutaminyl-tRNA synthetase class Ib catalytic" evidence="8">
    <location>
        <begin position="180"/>
        <end position="277"/>
    </location>
</feature>
<protein>
    <submittedName>
        <fullName evidence="9">Glutamyl-Q-tRNA synthetase</fullName>
    </submittedName>
</protein>
<dbReference type="NCBIfam" id="NF004315">
    <property type="entry name" value="PRK05710.1-4"/>
    <property type="match status" value="1"/>
</dbReference>
<evidence type="ECO:0000313" key="10">
    <source>
        <dbReference type="Proteomes" id="UP000016566"/>
    </source>
</evidence>
<dbReference type="SUPFAM" id="SSF52374">
    <property type="entry name" value="Nucleotidylyl transferase"/>
    <property type="match status" value="1"/>
</dbReference>
<dbReference type="STRING" id="1337093.MBELCI_2618"/>
<dbReference type="Proteomes" id="UP000016566">
    <property type="component" value="Unassembled WGS sequence"/>
</dbReference>
<gene>
    <name evidence="9" type="ORF">MBELCI_2618</name>
</gene>
<dbReference type="InterPro" id="IPR049940">
    <property type="entry name" value="GluQ/Sye"/>
</dbReference>
<dbReference type="Pfam" id="PF00749">
    <property type="entry name" value="tRNA-synt_1c"/>
    <property type="match status" value="2"/>
</dbReference>
<dbReference type="PANTHER" id="PTHR43311:SF1">
    <property type="entry name" value="GLUTAMYL-Q TRNA(ASP) SYNTHETASE"/>
    <property type="match status" value="1"/>
</dbReference>
<keyword evidence="7" id="KW-0648">Protein biosynthesis</keyword>
<dbReference type="InterPro" id="IPR001412">
    <property type="entry name" value="aa-tRNA-synth_I_CS"/>
</dbReference>
<dbReference type="GO" id="GO:0004818">
    <property type="term" value="F:glutamate-tRNA ligase activity"/>
    <property type="evidence" value="ECO:0007669"/>
    <property type="project" value="TreeGrafter"/>
</dbReference>
<evidence type="ECO:0000256" key="7">
    <source>
        <dbReference type="RuleBase" id="RU363037"/>
    </source>
</evidence>
<keyword evidence="10" id="KW-1185">Reference proteome</keyword>
<evidence type="ECO:0000256" key="1">
    <source>
        <dbReference type="ARBA" id="ARBA00022598"/>
    </source>
</evidence>
<dbReference type="GO" id="GO:0006424">
    <property type="term" value="P:glutamyl-tRNA aminoacylation"/>
    <property type="evidence" value="ECO:0007669"/>
    <property type="project" value="TreeGrafter"/>
</dbReference>
<comment type="similarity">
    <text evidence="7">Belongs to the class-I aminoacyl-tRNA synthetase family.</text>
</comment>
<dbReference type="InterPro" id="IPR014729">
    <property type="entry name" value="Rossmann-like_a/b/a_fold"/>
</dbReference>
<evidence type="ECO:0000256" key="4">
    <source>
        <dbReference type="ARBA" id="ARBA00022833"/>
    </source>
</evidence>
<keyword evidence="6 7" id="KW-0030">Aminoacyl-tRNA synthetase</keyword>
<keyword evidence="4" id="KW-0862">Zinc</keyword>
<name>U2YMU9_9RHOB</name>
<dbReference type="eggNOG" id="COG0008">
    <property type="taxonomic scope" value="Bacteria"/>
</dbReference>
<evidence type="ECO:0000256" key="2">
    <source>
        <dbReference type="ARBA" id="ARBA00022723"/>
    </source>
</evidence>
<keyword evidence="1 7" id="KW-0436">Ligase</keyword>
<evidence type="ECO:0000259" key="8">
    <source>
        <dbReference type="Pfam" id="PF00749"/>
    </source>
</evidence>
<dbReference type="InterPro" id="IPR000924">
    <property type="entry name" value="Glu/Gln-tRNA-synth"/>
</dbReference>
<keyword evidence="2" id="KW-0479">Metal-binding</keyword>
<proteinExistence type="inferred from homology"/>
<dbReference type="PROSITE" id="PS00178">
    <property type="entry name" value="AA_TRNA_LIGASE_I"/>
    <property type="match status" value="1"/>
</dbReference>
<accession>U2YMU9</accession>
<evidence type="ECO:0000256" key="5">
    <source>
        <dbReference type="ARBA" id="ARBA00022840"/>
    </source>
</evidence>
<keyword evidence="5 7" id="KW-0067">ATP-binding</keyword>
<keyword evidence="3 7" id="KW-0547">Nucleotide-binding</keyword>
<sequence>MRVTRFAPSPTGPLHLGHAFSALTAAARAQGGTFLLRIEDIDRQRSKPEWERRIHDDLRWLGLAWPEPVLRQSERLPAYRAALERLWAEGLLYPCHCNRRDILDAASAPQEGGPRLGLDGVIYPGICRGHDRSGPLPADVPLRLDLARAAARLRDPLRWTETGEEAGERKIATDTLIDSIGDPVLARRGMGTSYHLAVVIDDAAQGITEAVRGRDLIEATPLHVLLQRLLGLRVPDYHHHRLIRDETGRRLAKRDDARAIRLYRDGGATPADIRRMIGL</sequence>
<feature type="domain" description="Glutamyl/glutaminyl-tRNA synthetase class Ib catalytic" evidence="8">
    <location>
        <begin position="3"/>
        <end position="100"/>
    </location>
</feature>
<dbReference type="InterPro" id="IPR020058">
    <property type="entry name" value="Glu/Gln-tRNA-synth_Ib_cat-dom"/>
</dbReference>
<reference evidence="9" key="1">
    <citation type="journal article" date="2013" name="Genome Announc.">
        <title>Draft Genome Sequence of Loktanella cinnabarina LL-001T, Isolated from Deep-Sea Floor Sediment.</title>
        <authorList>
            <person name="Nishi S."/>
            <person name="Tsubouchi T."/>
            <person name="Takaki Y."/>
            <person name="Koyanagi R."/>
            <person name="Satoh N."/>
            <person name="Maruyama T."/>
            <person name="Hatada Y."/>
        </authorList>
    </citation>
    <scope>NUCLEOTIDE SEQUENCE [LARGE SCALE GENOMIC DNA]</scope>
    <source>
        <strain evidence="9">LL-001</strain>
    </source>
</reference>
<dbReference type="RefSeq" id="WP_021694667.1">
    <property type="nucleotide sequence ID" value="NZ_BATB01000040.1"/>
</dbReference>
<comment type="caution">
    <text evidence="9">The sequence shown here is derived from an EMBL/GenBank/DDBJ whole genome shotgun (WGS) entry which is preliminary data.</text>
</comment>
<dbReference type="PANTHER" id="PTHR43311">
    <property type="entry name" value="GLUTAMATE--TRNA LIGASE"/>
    <property type="match status" value="1"/>
</dbReference>
<dbReference type="OrthoDB" id="9807503at2"/>
<dbReference type="GO" id="GO:0005829">
    <property type="term" value="C:cytosol"/>
    <property type="evidence" value="ECO:0007669"/>
    <property type="project" value="TreeGrafter"/>
</dbReference>
<dbReference type="PRINTS" id="PR00987">
    <property type="entry name" value="TRNASYNTHGLU"/>
</dbReference>